<evidence type="ECO:0000256" key="1">
    <source>
        <dbReference type="PROSITE-ProRule" id="PRU00023"/>
    </source>
</evidence>
<dbReference type="PANTHER" id="PTHR32108:SF9">
    <property type="entry name" value="REVERSE TRANSCRIPTASE RNASE H-LIKE DOMAIN-CONTAINING PROTEIN"/>
    <property type="match status" value="1"/>
</dbReference>
<comment type="caution">
    <text evidence="2">The sequence shown here is derived from an EMBL/GenBank/DDBJ whole genome shotgun (WGS) entry which is preliminary data.</text>
</comment>
<dbReference type="InterPro" id="IPR021109">
    <property type="entry name" value="Peptidase_aspartic_dom_sf"/>
</dbReference>
<dbReference type="InterPro" id="IPR002110">
    <property type="entry name" value="Ankyrin_rpt"/>
</dbReference>
<feature type="non-terminal residue" evidence="2">
    <location>
        <position position="1"/>
    </location>
</feature>
<dbReference type="PANTHER" id="PTHR32108">
    <property type="entry name" value="DNA-DIRECTED RNA POLYMERASE SUBUNIT ALPHA"/>
    <property type="match status" value="1"/>
</dbReference>
<dbReference type="EMBL" id="QJKJ01011951">
    <property type="protein sequence ID" value="RDX69817.1"/>
    <property type="molecule type" value="Genomic_DNA"/>
</dbReference>
<dbReference type="PROSITE" id="PS50088">
    <property type="entry name" value="ANK_REPEAT"/>
    <property type="match status" value="1"/>
</dbReference>
<proteinExistence type="predicted"/>
<keyword evidence="1" id="KW-0040">ANK repeat</keyword>
<dbReference type="Gene3D" id="2.40.70.10">
    <property type="entry name" value="Acid Proteases"/>
    <property type="match status" value="1"/>
</dbReference>
<keyword evidence="3" id="KW-1185">Reference proteome</keyword>
<dbReference type="AlphaFoldDB" id="A0A371EUU4"/>
<gene>
    <name evidence="2" type="ORF">CR513_51020</name>
</gene>
<organism evidence="2 3">
    <name type="scientific">Mucuna pruriens</name>
    <name type="common">Velvet bean</name>
    <name type="synonym">Dolichos pruriens</name>
    <dbReference type="NCBI Taxonomy" id="157652"/>
    <lineage>
        <taxon>Eukaryota</taxon>
        <taxon>Viridiplantae</taxon>
        <taxon>Streptophyta</taxon>
        <taxon>Embryophyta</taxon>
        <taxon>Tracheophyta</taxon>
        <taxon>Spermatophyta</taxon>
        <taxon>Magnoliopsida</taxon>
        <taxon>eudicotyledons</taxon>
        <taxon>Gunneridae</taxon>
        <taxon>Pentapetalae</taxon>
        <taxon>rosids</taxon>
        <taxon>fabids</taxon>
        <taxon>Fabales</taxon>
        <taxon>Fabaceae</taxon>
        <taxon>Papilionoideae</taxon>
        <taxon>50 kb inversion clade</taxon>
        <taxon>NPAAA clade</taxon>
        <taxon>indigoferoid/millettioid clade</taxon>
        <taxon>Phaseoleae</taxon>
        <taxon>Mucuna</taxon>
    </lineage>
</organism>
<evidence type="ECO:0000313" key="2">
    <source>
        <dbReference type="EMBL" id="RDX69817.1"/>
    </source>
</evidence>
<protein>
    <submittedName>
        <fullName evidence="2">Uncharacterized protein</fullName>
    </submittedName>
</protein>
<sequence>MNKNPTRISLLSLLINLEGHHNLLLRILNEAHVTQDITVEKFEGIWRATYPSEEEIPTEGRGYNQPLHISIKCSDYTIARILIDNGSSLNVLPKIMLDKLCSTSSQLRASSIIVRAFDRSKREVMGEVTLPIRIGPTTFNITFQCLLGRPWIHSIGVVPSSLHQKVKFIAGQQLISIMGEKELLISTLPLSSQIHQRGQRGPRDLLSVARGHKRNQHWTEKPRPFQSRNHGCLDGNNILMCDNPSEPDKPVKDERMEVEALVEMERWIGHEKPKFQPLAEELEWHQSRR</sequence>
<dbReference type="Proteomes" id="UP000257109">
    <property type="component" value="Unassembled WGS sequence"/>
</dbReference>
<feature type="repeat" description="ANK" evidence="1">
    <location>
        <begin position="62"/>
        <end position="94"/>
    </location>
</feature>
<name>A0A371EUU4_MUCPR</name>
<accession>A0A371EUU4</accession>
<evidence type="ECO:0000313" key="3">
    <source>
        <dbReference type="Proteomes" id="UP000257109"/>
    </source>
</evidence>
<dbReference type="CDD" id="cd00303">
    <property type="entry name" value="retropepsin_like"/>
    <property type="match status" value="1"/>
</dbReference>
<reference evidence="2" key="1">
    <citation type="submission" date="2018-05" db="EMBL/GenBank/DDBJ databases">
        <title>Draft genome of Mucuna pruriens seed.</title>
        <authorList>
            <person name="Nnadi N.E."/>
            <person name="Vos R."/>
            <person name="Hasami M.H."/>
            <person name="Devisetty U.K."/>
            <person name="Aguiy J.C."/>
        </authorList>
    </citation>
    <scope>NUCLEOTIDE SEQUENCE [LARGE SCALE GENOMIC DNA]</scope>
    <source>
        <strain evidence="2">JCA_2017</strain>
    </source>
</reference>